<gene>
    <name evidence="1" type="ORF">GCM10022402_06330</name>
</gene>
<keyword evidence="2" id="KW-1185">Reference proteome</keyword>
<name>A0ABP7EZG3_9ACTN</name>
<evidence type="ECO:0000313" key="1">
    <source>
        <dbReference type="EMBL" id="GAA3728388.1"/>
    </source>
</evidence>
<proteinExistence type="predicted"/>
<comment type="caution">
    <text evidence="1">The sequence shown here is derived from an EMBL/GenBank/DDBJ whole genome shotgun (WGS) entry which is preliminary data.</text>
</comment>
<sequence>MLGFVVLDIGVDGMSPMRPFDVFHDLAAYLGVTDLCPDAFEETTGGSVPAHSHLPVIPP</sequence>
<organism evidence="1 2">
    <name type="scientific">Salinactinospora qingdaonensis</name>
    <dbReference type="NCBI Taxonomy" id="702744"/>
    <lineage>
        <taxon>Bacteria</taxon>
        <taxon>Bacillati</taxon>
        <taxon>Actinomycetota</taxon>
        <taxon>Actinomycetes</taxon>
        <taxon>Streptosporangiales</taxon>
        <taxon>Nocardiopsidaceae</taxon>
        <taxon>Salinactinospora</taxon>
    </lineage>
</organism>
<evidence type="ECO:0000313" key="2">
    <source>
        <dbReference type="Proteomes" id="UP001500908"/>
    </source>
</evidence>
<dbReference type="Proteomes" id="UP001500908">
    <property type="component" value="Unassembled WGS sequence"/>
</dbReference>
<protein>
    <submittedName>
        <fullName evidence="1">Uncharacterized protein</fullName>
    </submittedName>
</protein>
<reference evidence="2" key="1">
    <citation type="journal article" date="2019" name="Int. J. Syst. Evol. Microbiol.">
        <title>The Global Catalogue of Microorganisms (GCM) 10K type strain sequencing project: providing services to taxonomists for standard genome sequencing and annotation.</title>
        <authorList>
            <consortium name="The Broad Institute Genomics Platform"/>
            <consortium name="The Broad Institute Genome Sequencing Center for Infectious Disease"/>
            <person name="Wu L."/>
            <person name="Ma J."/>
        </authorList>
    </citation>
    <scope>NUCLEOTIDE SEQUENCE [LARGE SCALE GENOMIC DNA]</scope>
    <source>
        <strain evidence="2">JCM 17137</strain>
    </source>
</reference>
<dbReference type="EMBL" id="BAABDD010000002">
    <property type="protein sequence ID" value="GAA3728388.1"/>
    <property type="molecule type" value="Genomic_DNA"/>
</dbReference>
<accession>A0ABP7EZG3</accession>